<reference evidence="4" key="1">
    <citation type="submission" date="2009-08" db="EMBL/GenBank/DDBJ databases">
        <title>Annotation of Salpingoeca rosetta.</title>
        <authorList>
            <consortium name="The Broad Institute Genome Sequencing Platform"/>
            <person name="Russ C."/>
            <person name="Cuomo C."/>
            <person name="Burger G."/>
            <person name="Gray M.W."/>
            <person name="Holland P.W.H."/>
            <person name="King N."/>
            <person name="Lang F.B.F."/>
            <person name="Roger A.J."/>
            <person name="Ruiz-Trillo I."/>
            <person name="Young S.K."/>
            <person name="Zeng Q."/>
            <person name="Gargeya S."/>
            <person name="Alvarado L."/>
            <person name="Berlin A."/>
            <person name="Chapman S.B."/>
            <person name="Chen Z."/>
            <person name="Freedman E."/>
            <person name="Gellesch M."/>
            <person name="Goldberg J."/>
            <person name="Griggs A."/>
            <person name="Gujja S."/>
            <person name="Heilman E."/>
            <person name="Heiman D."/>
            <person name="Howarth C."/>
            <person name="Mehta T."/>
            <person name="Neiman D."/>
            <person name="Pearson M."/>
            <person name="Roberts A."/>
            <person name="Saif S."/>
            <person name="Shea T."/>
            <person name="Shenoy N."/>
            <person name="Sisk P."/>
            <person name="Stolte C."/>
            <person name="Sykes S."/>
            <person name="White J."/>
            <person name="Yandava C."/>
            <person name="Haas B."/>
            <person name="Nusbaum C."/>
            <person name="Birren B."/>
        </authorList>
    </citation>
    <scope>NUCLEOTIDE SEQUENCE [LARGE SCALE GENOMIC DNA]</scope>
    <source>
        <strain evidence="4">ATCC 50818</strain>
    </source>
</reference>
<keyword evidence="5" id="KW-1185">Reference proteome</keyword>
<proteinExistence type="predicted"/>
<feature type="domain" description="C3H1-type" evidence="3">
    <location>
        <begin position="66"/>
        <end position="94"/>
    </location>
</feature>
<evidence type="ECO:0000256" key="2">
    <source>
        <dbReference type="SAM" id="MobiDB-lite"/>
    </source>
</evidence>
<dbReference type="InterPro" id="IPR000571">
    <property type="entry name" value="Znf_CCCH"/>
</dbReference>
<dbReference type="PANTHER" id="PTHR36971:SF1">
    <property type="entry name" value="METHYLTRANSFERASE DOMAIN-CONTAINING PROTEIN"/>
    <property type="match status" value="1"/>
</dbReference>
<dbReference type="RefSeq" id="XP_004998070.1">
    <property type="nucleotide sequence ID" value="XM_004998013.1"/>
</dbReference>
<evidence type="ECO:0000256" key="1">
    <source>
        <dbReference type="PROSITE-ProRule" id="PRU00723"/>
    </source>
</evidence>
<dbReference type="GO" id="GO:0008270">
    <property type="term" value="F:zinc ion binding"/>
    <property type="evidence" value="ECO:0007669"/>
    <property type="project" value="UniProtKB-KW"/>
</dbReference>
<dbReference type="PANTHER" id="PTHR36971">
    <property type="entry name" value="UNNAMED PRODUCT"/>
    <property type="match status" value="1"/>
</dbReference>
<dbReference type="AlphaFoldDB" id="F2TWY5"/>
<keyword evidence="1" id="KW-0863">Zinc-finger</keyword>
<dbReference type="eggNOG" id="ENOG502S2DK">
    <property type="taxonomic scope" value="Eukaryota"/>
</dbReference>
<feature type="zinc finger region" description="C3H1-type" evidence="1">
    <location>
        <begin position="66"/>
        <end position="94"/>
    </location>
</feature>
<organism evidence="5">
    <name type="scientific">Salpingoeca rosetta (strain ATCC 50818 / BSB-021)</name>
    <dbReference type="NCBI Taxonomy" id="946362"/>
    <lineage>
        <taxon>Eukaryota</taxon>
        <taxon>Choanoflagellata</taxon>
        <taxon>Craspedida</taxon>
        <taxon>Salpingoecidae</taxon>
        <taxon>Salpingoeca</taxon>
    </lineage>
</organism>
<dbReference type="EMBL" id="GL832956">
    <property type="protein sequence ID" value="EGD75894.1"/>
    <property type="molecule type" value="Genomic_DNA"/>
</dbReference>
<keyword evidence="1" id="KW-0479">Metal-binding</keyword>
<evidence type="ECO:0000313" key="4">
    <source>
        <dbReference type="EMBL" id="EGD75894.1"/>
    </source>
</evidence>
<dbReference type="KEGG" id="sre:PTSG_00604"/>
<name>F2TWY5_SALR5</name>
<feature type="compositionally biased region" description="Basic and acidic residues" evidence="2">
    <location>
        <begin position="403"/>
        <end position="428"/>
    </location>
</feature>
<feature type="region of interest" description="Disordered" evidence="2">
    <location>
        <begin position="295"/>
        <end position="317"/>
    </location>
</feature>
<sequence length="614" mass="68521">MAMEARYAGVCKLCAGDVKPGDRIWPGELEPVYVQGIGKKPRGVRMRRPWVHVQCAAAQAGVPESELVPPLCKHWKQRGTCLGRERCIFSHPEELGAAVRERLVSERARREARAKPNRHGEVEAPIQNRGKGKRNLVRNKARSSVFRRFIIDTFGWHTLMSGSGVLDVAAGKGEVSFELTRLCGIPAVSVEPRAMSLERFVRRMRKGAYHQNPLFLNYTKFKTPTASMQHTECRILHVRSLFQMPLEEQAEEEEQEEEQEDSGLPLCLRDETAWQESVAAARILTWDRSGLHEKGAVVGRKHKAPRSETKRARRRRGRKLGRIWKEALASGMTPEEAIAELRRVQQQEEEEERKRKQQQQQQVLGEKGEKDEDEEEDDDGVPFMDVFDMDEGSGGEDTTTVQRDGHEEGEHRGGQDGADNKESGKEDASDADNSDADNSNDEASDGDESDDGDDDGGGGGDDDDGDDDDDAGNSAAENEGVADDKDGDNSHPSPHNATDGHMHDDAEESAFIAELRDYEEARQAVLSASVVVGLHPDQAAEHLVKFALRHRKPFAVVPCCVYAREFPTRRLPNGKRVHTHLQLVEYLQSLAPGIVRVELPFEGKNVCLYKASYD</sequence>
<dbReference type="GeneID" id="16078661"/>
<protein>
    <recommendedName>
        <fullName evidence="3">C3H1-type domain-containing protein</fullName>
    </recommendedName>
</protein>
<dbReference type="PROSITE" id="PS50103">
    <property type="entry name" value="ZF_C3H1"/>
    <property type="match status" value="1"/>
</dbReference>
<feature type="compositionally biased region" description="Acidic residues" evidence="2">
    <location>
        <begin position="429"/>
        <end position="471"/>
    </location>
</feature>
<accession>F2TWY5</accession>
<keyword evidence="1" id="KW-0862">Zinc</keyword>
<evidence type="ECO:0000259" key="3">
    <source>
        <dbReference type="PROSITE" id="PS50103"/>
    </source>
</evidence>
<feature type="region of interest" description="Disordered" evidence="2">
    <location>
        <begin position="342"/>
        <end position="504"/>
    </location>
</feature>
<evidence type="ECO:0000313" key="5">
    <source>
        <dbReference type="Proteomes" id="UP000007799"/>
    </source>
</evidence>
<dbReference type="OrthoDB" id="7459479at2759"/>
<dbReference type="Proteomes" id="UP000007799">
    <property type="component" value="Unassembled WGS sequence"/>
</dbReference>
<dbReference type="InParanoid" id="F2TWY5"/>
<dbReference type="STRING" id="946362.F2TWY5"/>
<dbReference type="OMA" id="WAHLECA"/>
<feature type="compositionally biased region" description="Acidic residues" evidence="2">
    <location>
        <begin position="371"/>
        <end position="380"/>
    </location>
</feature>
<gene>
    <name evidence="4" type="ORF">PTSG_00604</name>
</gene>